<feature type="transmembrane region" description="Helical" evidence="3">
    <location>
        <begin position="124"/>
        <end position="141"/>
    </location>
</feature>
<keyword evidence="3" id="KW-0472">Membrane</keyword>
<dbReference type="InterPro" id="IPR012340">
    <property type="entry name" value="NA-bd_OB-fold"/>
</dbReference>
<dbReference type="SUPFAM" id="SSF50249">
    <property type="entry name" value="Nucleic acid-binding proteins"/>
    <property type="match status" value="1"/>
</dbReference>
<keyword evidence="3" id="KW-1133">Transmembrane helix</keyword>
<keyword evidence="6" id="KW-1185">Reference proteome</keyword>
<dbReference type="Gene3D" id="2.40.50.140">
    <property type="entry name" value="Nucleic acid-binding proteins"/>
    <property type="match status" value="1"/>
</dbReference>
<dbReference type="PROSITE" id="PS00352">
    <property type="entry name" value="CSD_1"/>
    <property type="match status" value="1"/>
</dbReference>
<comment type="subcellular location">
    <subcellularLocation>
        <location evidence="2">Cytoplasm</location>
    </subcellularLocation>
</comment>
<feature type="transmembrane region" description="Helical" evidence="3">
    <location>
        <begin position="190"/>
        <end position="208"/>
    </location>
</feature>
<evidence type="ECO:0000256" key="1">
    <source>
        <dbReference type="ARBA" id="ARBA00022553"/>
    </source>
</evidence>
<gene>
    <name evidence="5" type="ORF">TUM4630_13920</name>
</gene>
<evidence type="ECO:0000313" key="5">
    <source>
        <dbReference type="EMBL" id="GIU45556.1"/>
    </source>
</evidence>
<reference evidence="5 6" key="1">
    <citation type="submission" date="2021-05" db="EMBL/GenBank/DDBJ databases">
        <title>Molecular characterization for Shewanella algae harboring chromosomal blaOXA-55-like strains isolated from clinical and environment sample.</title>
        <authorList>
            <person name="Ohama Y."/>
            <person name="Aoki K."/>
            <person name="Harada S."/>
            <person name="Moriya K."/>
            <person name="Ishii Y."/>
            <person name="Tateda K."/>
        </authorList>
    </citation>
    <scope>NUCLEOTIDE SEQUENCE [LARGE SCALE GENOMIC DNA]</scope>
    <source>
        <strain evidence="5 6">LMG 23746</strain>
    </source>
</reference>
<dbReference type="Pfam" id="PF00313">
    <property type="entry name" value="CSD"/>
    <property type="match status" value="1"/>
</dbReference>
<dbReference type="InterPro" id="IPR010718">
    <property type="entry name" value="DUF1294"/>
</dbReference>
<keyword evidence="3" id="KW-0812">Transmembrane</keyword>
<dbReference type="GO" id="GO:0003677">
    <property type="term" value="F:DNA binding"/>
    <property type="evidence" value="ECO:0007669"/>
    <property type="project" value="UniProtKB-KW"/>
</dbReference>
<evidence type="ECO:0000256" key="2">
    <source>
        <dbReference type="RuleBase" id="RU000408"/>
    </source>
</evidence>
<dbReference type="RefSeq" id="WP_119978423.1">
    <property type="nucleotide sequence ID" value="NZ_BPFB01000013.1"/>
</dbReference>
<organism evidence="5 6">
    <name type="scientific">Shewanella algidipiscicola</name>
    <dbReference type="NCBI Taxonomy" id="614070"/>
    <lineage>
        <taxon>Bacteria</taxon>
        <taxon>Pseudomonadati</taxon>
        <taxon>Pseudomonadota</taxon>
        <taxon>Gammaproteobacteria</taxon>
        <taxon>Alteromonadales</taxon>
        <taxon>Shewanellaceae</taxon>
        <taxon>Shewanella</taxon>
    </lineage>
</organism>
<dbReference type="PROSITE" id="PS51857">
    <property type="entry name" value="CSD_2"/>
    <property type="match status" value="1"/>
</dbReference>
<dbReference type="PANTHER" id="PTHR12962">
    <property type="entry name" value="CALCIUM-REGULATED HEAT STABLE PROTEIN CRHSP-24-RELATED"/>
    <property type="match status" value="1"/>
</dbReference>
<keyword evidence="5" id="KW-0238">DNA-binding</keyword>
<dbReference type="InterPro" id="IPR011129">
    <property type="entry name" value="CSD"/>
</dbReference>
<dbReference type="CDD" id="cd04458">
    <property type="entry name" value="CSP_CDS"/>
    <property type="match status" value="1"/>
</dbReference>
<protein>
    <submittedName>
        <fullName evidence="5">DNA-binding protein</fullName>
    </submittedName>
</protein>
<evidence type="ECO:0000256" key="3">
    <source>
        <dbReference type="SAM" id="Phobius"/>
    </source>
</evidence>
<sequence length="220" mass="24559">MKPLTGTLVNWNNDKGYGFIQPDNGSERLFVHISSLGPQTTTPKLGVKLHYQTSKDKQGRSCALIVDDKGAPVYQRRSKVNTKAKHHKRKAASGVSGQLGVRLLLISALFIGLFLASLMQRLPIGLILYYLLASLITYLAYAQDKQAAQTGQWRIKENSLQLLSLIGGWPGALLGQHSLRHKSKKVTFRLGLWLMVLLNSTLLIWLVTDNGQAMLKQWLR</sequence>
<dbReference type="Proteomes" id="UP000761574">
    <property type="component" value="Unassembled WGS sequence"/>
</dbReference>
<feature type="transmembrane region" description="Helical" evidence="3">
    <location>
        <begin position="99"/>
        <end position="118"/>
    </location>
</feature>
<evidence type="ECO:0000313" key="6">
    <source>
        <dbReference type="Proteomes" id="UP000761574"/>
    </source>
</evidence>
<name>A0ABQ4PDF3_9GAMM</name>
<feature type="domain" description="CSD" evidence="4">
    <location>
        <begin position="3"/>
        <end position="68"/>
    </location>
</feature>
<evidence type="ECO:0000259" key="4">
    <source>
        <dbReference type="PROSITE" id="PS51857"/>
    </source>
</evidence>
<dbReference type="InterPro" id="IPR002059">
    <property type="entry name" value="CSP_DNA-bd"/>
</dbReference>
<dbReference type="PANTHER" id="PTHR12962:SF1">
    <property type="entry name" value="COLD SHOCK DOMAIN-CONTAINING PROTEIN CG9705"/>
    <property type="match status" value="1"/>
</dbReference>
<dbReference type="SMART" id="SM00357">
    <property type="entry name" value="CSP"/>
    <property type="match status" value="1"/>
</dbReference>
<dbReference type="Pfam" id="PF06961">
    <property type="entry name" value="DUF1294"/>
    <property type="match status" value="1"/>
</dbReference>
<accession>A0ABQ4PDF3</accession>
<dbReference type="InterPro" id="IPR019844">
    <property type="entry name" value="CSD_CS"/>
</dbReference>
<dbReference type="InterPro" id="IPR052069">
    <property type="entry name" value="Ca-reg_mRNA-binding_domain"/>
</dbReference>
<dbReference type="EMBL" id="BPFB01000013">
    <property type="protein sequence ID" value="GIU45556.1"/>
    <property type="molecule type" value="Genomic_DNA"/>
</dbReference>
<comment type="caution">
    <text evidence="5">The sequence shown here is derived from an EMBL/GenBank/DDBJ whole genome shotgun (WGS) entry which is preliminary data.</text>
</comment>
<keyword evidence="1" id="KW-0597">Phosphoprotein</keyword>
<proteinExistence type="predicted"/>